<accession>A0A077PLL8</accession>
<protein>
    <submittedName>
        <fullName evidence="1">Uncharacterized protein</fullName>
    </submittedName>
</protein>
<evidence type="ECO:0000313" key="1">
    <source>
        <dbReference type="EMBL" id="CDH21586.1"/>
    </source>
</evidence>
<organism evidence="1 2">
    <name type="scientific">Xenorhabdus bovienii str. kraussei Quebec</name>
    <dbReference type="NCBI Taxonomy" id="1398203"/>
    <lineage>
        <taxon>Bacteria</taxon>
        <taxon>Pseudomonadati</taxon>
        <taxon>Pseudomonadota</taxon>
        <taxon>Gammaproteobacteria</taxon>
        <taxon>Enterobacterales</taxon>
        <taxon>Morganellaceae</taxon>
        <taxon>Xenorhabdus</taxon>
    </lineage>
</organism>
<name>A0A077PLL8_XENBV</name>
<sequence>MVVIIFYDNPHITLIVNLISLLDIIYGYKNVAILLGDQYHHIKSGYLIINH</sequence>
<dbReference type="Proteomes" id="UP000028500">
    <property type="component" value="Unassembled WGS sequence"/>
</dbReference>
<keyword evidence="2" id="KW-1185">Reference proteome</keyword>
<gene>
    <name evidence="1" type="ORF">XBKQ1_580003</name>
</gene>
<comment type="caution">
    <text evidence="1">The sequence shown here is derived from an EMBL/GenBank/DDBJ whole genome shotgun (WGS) entry which is preliminary data.</text>
</comment>
<dbReference type="AlphaFoldDB" id="A0A077PLL8"/>
<evidence type="ECO:0000313" key="2">
    <source>
        <dbReference type="Proteomes" id="UP000028500"/>
    </source>
</evidence>
<proteinExistence type="predicted"/>
<reference evidence="1" key="1">
    <citation type="submission" date="2013-07" db="EMBL/GenBank/DDBJ databases">
        <title>Sub-species coevolution in mutualistic symbiosis.</title>
        <authorList>
            <person name="Murfin K."/>
            <person name="Klassen J."/>
            <person name="Lee M."/>
            <person name="Forst S."/>
            <person name="Stock P."/>
            <person name="Goodrich-Blair H."/>
        </authorList>
    </citation>
    <scope>NUCLEOTIDE SEQUENCE [LARGE SCALE GENOMIC DNA]</scope>
    <source>
        <strain evidence="1">Kraussei Quebec</strain>
    </source>
</reference>
<dbReference type="EMBL" id="CBSY010000248">
    <property type="protein sequence ID" value="CDH21586.1"/>
    <property type="molecule type" value="Genomic_DNA"/>
</dbReference>
<dbReference type="HOGENOM" id="CLU_3105407_0_0_6"/>